<dbReference type="InterPro" id="IPR050300">
    <property type="entry name" value="GDXG_lipolytic_enzyme"/>
</dbReference>
<evidence type="ECO:0000313" key="4">
    <source>
        <dbReference type="Proteomes" id="UP001197974"/>
    </source>
</evidence>
<keyword evidence="4" id="KW-1185">Reference proteome</keyword>
<dbReference type="PANTHER" id="PTHR48081">
    <property type="entry name" value="AB HYDROLASE SUPERFAMILY PROTEIN C4A8.06C"/>
    <property type="match status" value="1"/>
</dbReference>
<accession>A0ABY9JWI1</accession>
<dbReference type="Proteomes" id="UP001197974">
    <property type="component" value="Chromosome"/>
</dbReference>
<evidence type="ECO:0000313" key="3">
    <source>
        <dbReference type="EMBL" id="WLR43133.1"/>
    </source>
</evidence>
<dbReference type="Pfam" id="PF07859">
    <property type="entry name" value="Abhydrolase_3"/>
    <property type="match status" value="1"/>
</dbReference>
<dbReference type="EMBL" id="CP129013">
    <property type="protein sequence ID" value="WLR43133.1"/>
    <property type="molecule type" value="Genomic_DNA"/>
</dbReference>
<dbReference type="RefSeq" id="WP_306019928.1">
    <property type="nucleotide sequence ID" value="NZ_CP129013.1"/>
</dbReference>
<dbReference type="InterPro" id="IPR013094">
    <property type="entry name" value="AB_hydrolase_3"/>
</dbReference>
<dbReference type="PANTHER" id="PTHR48081:SF8">
    <property type="entry name" value="ALPHA_BETA HYDROLASE FOLD-3 DOMAIN-CONTAINING PROTEIN-RELATED"/>
    <property type="match status" value="1"/>
</dbReference>
<protein>
    <submittedName>
        <fullName evidence="3">Alpha/beta hydrolase fold domain-containing protein</fullName>
    </submittedName>
</protein>
<dbReference type="InterPro" id="IPR029058">
    <property type="entry name" value="AB_hydrolase_fold"/>
</dbReference>
<dbReference type="SUPFAM" id="SSF53474">
    <property type="entry name" value="alpha/beta-Hydrolases"/>
    <property type="match status" value="1"/>
</dbReference>
<name>A0ABY9JWI1_9BACI</name>
<organism evidence="3 4">
    <name type="scientific">Bacillus carboniphilus</name>
    <dbReference type="NCBI Taxonomy" id="86663"/>
    <lineage>
        <taxon>Bacteria</taxon>
        <taxon>Bacillati</taxon>
        <taxon>Bacillota</taxon>
        <taxon>Bacilli</taxon>
        <taxon>Bacillales</taxon>
        <taxon>Bacillaceae</taxon>
        <taxon>Bacillus</taxon>
    </lineage>
</organism>
<sequence>MQELNHPPLGQLKASDSRFFFKEARKLYSCLSSTGIDVFDQMIPKKNIPIRVYVPKQRTGELPVMVYFHGGGWVLGDLNSSNTFCQYLSEKAQCIIVSVDYRLAPEHKYPAALEDAMDAVLWIYEHIHEFNGDKERLSIGGDSSGANIATVTAYRIHKETPISINHQLLLVPVTYYKYQSPSYLADYSFGLSKETMDWFWQHYLNDEEEGLDPFVSPLLIEELEKMPSTTIVTAEFDILRDEGKAFAKKLEDNGVPVQYLYYEGLVHNFPFMIGNVKLAKEAVDDLIGKLIPYF</sequence>
<dbReference type="Gene3D" id="3.40.50.1820">
    <property type="entry name" value="alpha/beta hydrolase"/>
    <property type="match status" value="1"/>
</dbReference>
<reference evidence="3 4" key="1">
    <citation type="submission" date="2023-06" db="EMBL/GenBank/DDBJ databases">
        <title>Five Gram-positive bacteria isolated from mangrove sediments in Shenzhen, Guangdong, China.</title>
        <authorList>
            <person name="Yu S."/>
            <person name="Zheng W."/>
            <person name="Huang Y."/>
        </authorList>
    </citation>
    <scope>NUCLEOTIDE SEQUENCE [LARGE SCALE GENOMIC DNA]</scope>
    <source>
        <strain evidence="3 4">SaN35-3</strain>
    </source>
</reference>
<keyword evidence="1 3" id="KW-0378">Hydrolase</keyword>
<dbReference type="GO" id="GO:0016787">
    <property type="term" value="F:hydrolase activity"/>
    <property type="evidence" value="ECO:0007669"/>
    <property type="project" value="UniProtKB-KW"/>
</dbReference>
<evidence type="ECO:0000259" key="2">
    <source>
        <dbReference type="Pfam" id="PF07859"/>
    </source>
</evidence>
<gene>
    <name evidence="3" type="ORF">LC087_02685</name>
</gene>
<evidence type="ECO:0000256" key="1">
    <source>
        <dbReference type="ARBA" id="ARBA00022801"/>
    </source>
</evidence>
<proteinExistence type="predicted"/>
<feature type="domain" description="Alpha/beta hydrolase fold-3" evidence="2">
    <location>
        <begin position="65"/>
        <end position="269"/>
    </location>
</feature>